<evidence type="ECO:0000313" key="2">
    <source>
        <dbReference type="Proteomes" id="UP000199514"/>
    </source>
</evidence>
<evidence type="ECO:0000313" key="1">
    <source>
        <dbReference type="EMBL" id="SFC20473.1"/>
    </source>
</evidence>
<dbReference type="STRING" id="927664.SAMN05421780_103257"/>
<gene>
    <name evidence="1" type="ORF">SAMN05421780_103257</name>
</gene>
<protein>
    <submittedName>
        <fullName evidence="1">Uncharacterized protein</fullName>
    </submittedName>
</protein>
<accession>A0A1I1HG81</accession>
<dbReference type="EMBL" id="FOLE01000003">
    <property type="protein sequence ID" value="SFC20473.1"/>
    <property type="molecule type" value="Genomic_DNA"/>
</dbReference>
<proteinExistence type="predicted"/>
<dbReference type="Proteomes" id="UP000199514">
    <property type="component" value="Unassembled WGS sequence"/>
</dbReference>
<organism evidence="1 2">
    <name type="scientific">Flexibacter flexilis DSM 6793</name>
    <dbReference type="NCBI Taxonomy" id="927664"/>
    <lineage>
        <taxon>Bacteria</taxon>
        <taxon>Pseudomonadati</taxon>
        <taxon>Bacteroidota</taxon>
        <taxon>Cytophagia</taxon>
        <taxon>Cytophagales</taxon>
        <taxon>Flexibacteraceae</taxon>
        <taxon>Flexibacter</taxon>
    </lineage>
</organism>
<dbReference type="AlphaFoldDB" id="A0A1I1HG81"/>
<keyword evidence="2" id="KW-1185">Reference proteome</keyword>
<name>A0A1I1HG81_9BACT</name>
<reference evidence="1 2" key="1">
    <citation type="submission" date="2016-10" db="EMBL/GenBank/DDBJ databases">
        <authorList>
            <person name="de Groot N.N."/>
        </authorList>
    </citation>
    <scope>NUCLEOTIDE SEQUENCE [LARGE SCALE GENOMIC DNA]</scope>
    <source>
        <strain evidence="1 2">DSM 6793</strain>
    </source>
</reference>
<sequence>MAIFQKNLFNRKENAIQRALDLFSENAIYRQFVFIFGFFWSNKF</sequence>